<accession>A0A2G8SJU9</accession>
<comment type="caution">
    <text evidence="1">The sequence shown here is derived from an EMBL/GenBank/DDBJ whole genome shotgun (WGS) entry which is preliminary data.</text>
</comment>
<proteinExistence type="predicted"/>
<protein>
    <submittedName>
        <fullName evidence="1">Uncharacterized protein</fullName>
    </submittedName>
</protein>
<reference evidence="1 2" key="1">
    <citation type="journal article" date="2015" name="Sci. Rep.">
        <title>Chromosome-level genome map provides insights into diverse defense mechanisms in the medicinal fungus Ganoderma sinense.</title>
        <authorList>
            <person name="Zhu Y."/>
            <person name="Xu J."/>
            <person name="Sun C."/>
            <person name="Zhou S."/>
            <person name="Xu H."/>
            <person name="Nelson D.R."/>
            <person name="Qian J."/>
            <person name="Song J."/>
            <person name="Luo H."/>
            <person name="Xiang L."/>
            <person name="Li Y."/>
            <person name="Xu Z."/>
            <person name="Ji A."/>
            <person name="Wang L."/>
            <person name="Lu S."/>
            <person name="Hayward A."/>
            <person name="Sun W."/>
            <person name="Li X."/>
            <person name="Schwartz D.C."/>
            <person name="Wang Y."/>
            <person name="Chen S."/>
        </authorList>
    </citation>
    <scope>NUCLEOTIDE SEQUENCE [LARGE SCALE GENOMIC DNA]</scope>
    <source>
        <strain evidence="1 2">ZZ0214-1</strain>
    </source>
</reference>
<dbReference type="OrthoDB" id="3158032at2759"/>
<name>A0A2G8SJU9_9APHY</name>
<sequence>MSELTISKVNRQFRTLRAKCTALNSLVLAPPKPTVTVTYGRQTVSRKPQDNGDTPPLAILQSLDRFGARLHLDRAIVENMQLSKRIYEVRDAFSHIVQSAFGGPASSTDAPPRILSLTGICARIVGEHALSEADAAVDDDPNSEGHEDEIRSQTIEELYENVPPQYRQYGYLNPHI</sequence>
<dbReference type="AlphaFoldDB" id="A0A2G8SJU9"/>
<dbReference type="Proteomes" id="UP000230002">
    <property type="component" value="Unassembled WGS sequence"/>
</dbReference>
<evidence type="ECO:0000313" key="2">
    <source>
        <dbReference type="Proteomes" id="UP000230002"/>
    </source>
</evidence>
<dbReference type="EMBL" id="AYKW01000006">
    <property type="protein sequence ID" value="PIL34045.1"/>
    <property type="molecule type" value="Genomic_DNA"/>
</dbReference>
<gene>
    <name evidence="1" type="ORF">GSI_03754</name>
</gene>
<evidence type="ECO:0000313" key="1">
    <source>
        <dbReference type="EMBL" id="PIL34045.1"/>
    </source>
</evidence>
<organism evidence="1 2">
    <name type="scientific">Ganoderma sinense ZZ0214-1</name>
    <dbReference type="NCBI Taxonomy" id="1077348"/>
    <lineage>
        <taxon>Eukaryota</taxon>
        <taxon>Fungi</taxon>
        <taxon>Dikarya</taxon>
        <taxon>Basidiomycota</taxon>
        <taxon>Agaricomycotina</taxon>
        <taxon>Agaricomycetes</taxon>
        <taxon>Polyporales</taxon>
        <taxon>Polyporaceae</taxon>
        <taxon>Ganoderma</taxon>
    </lineage>
</organism>
<keyword evidence="2" id="KW-1185">Reference proteome</keyword>